<dbReference type="Pfam" id="PF07503">
    <property type="entry name" value="zf-HYPF"/>
    <property type="match status" value="2"/>
</dbReference>
<evidence type="ECO:0000256" key="2">
    <source>
        <dbReference type="ARBA" id="ARBA00008097"/>
    </source>
</evidence>
<dbReference type="EMBL" id="CP012402">
    <property type="protein sequence ID" value="ALG72761.1"/>
    <property type="molecule type" value="Genomic_DNA"/>
</dbReference>
<feature type="domain" description="YrdC-like" evidence="11">
    <location>
        <begin position="190"/>
        <end position="394"/>
    </location>
</feature>
<evidence type="ECO:0000256" key="5">
    <source>
        <dbReference type="ARBA" id="ARBA00022771"/>
    </source>
</evidence>
<dbReference type="RefSeq" id="WP_045583016.1">
    <property type="nucleotide sequence ID" value="NZ_CP012402.1"/>
</dbReference>
<keyword evidence="9" id="KW-0378">Hydrolase</keyword>
<organism evidence="12 13">
    <name type="scientific">Azospirillum thiophilum</name>
    <dbReference type="NCBI Taxonomy" id="528244"/>
    <lineage>
        <taxon>Bacteria</taxon>
        <taxon>Pseudomonadati</taxon>
        <taxon>Pseudomonadota</taxon>
        <taxon>Alphaproteobacteria</taxon>
        <taxon>Rhodospirillales</taxon>
        <taxon>Azospirillaceae</taxon>
        <taxon>Azospirillum</taxon>
    </lineage>
</organism>
<dbReference type="InterPro" id="IPR011125">
    <property type="entry name" value="Znf_HypF"/>
</dbReference>
<dbReference type="GO" id="GO:0016874">
    <property type="term" value="F:ligase activity"/>
    <property type="evidence" value="ECO:0007669"/>
    <property type="project" value="UniProtKB-UniRule"/>
</dbReference>
<dbReference type="Gene3D" id="3.30.110.120">
    <property type="match status" value="1"/>
</dbReference>
<dbReference type="Pfam" id="PF00708">
    <property type="entry name" value="Acylphosphatase"/>
    <property type="match status" value="1"/>
</dbReference>
<dbReference type="Gene3D" id="3.30.420.40">
    <property type="match status" value="1"/>
</dbReference>
<evidence type="ECO:0000256" key="3">
    <source>
        <dbReference type="ARBA" id="ARBA00022598"/>
    </source>
</evidence>
<dbReference type="Gene3D" id="3.90.870.50">
    <property type="match status" value="1"/>
</dbReference>
<comment type="pathway">
    <text evidence="1 8">Protein modification; [NiFe] hydrogenase maturation.</text>
</comment>
<dbReference type="Proteomes" id="UP000069935">
    <property type="component" value="Chromosome 2"/>
</dbReference>
<dbReference type="PROSITE" id="PS51163">
    <property type="entry name" value="YRDC"/>
    <property type="match status" value="1"/>
</dbReference>
<evidence type="ECO:0000256" key="7">
    <source>
        <dbReference type="ARBA" id="ARBA00048220"/>
    </source>
</evidence>
<name>A0AAC8ZV65_9PROT</name>
<evidence type="ECO:0000256" key="6">
    <source>
        <dbReference type="ARBA" id="ARBA00022833"/>
    </source>
</evidence>
<keyword evidence="13" id="KW-1185">Reference proteome</keyword>
<dbReference type="InterPro" id="IPR041440">
    <property type="entry name" value="HypF_C"/>
</dbReference>
<dbReference type="Gene3D" id="3.30.420.360">
    <property type="match status" value="1"/>
</dbReference>
<comment type="catalytic activity">
    <reaction evidence="7 8">
        <text>C-terminal L-cysteinyl-[HypE protein] + carbamoyl phosphate + ATP + H2O = C-terminal S-carboxamide-L-cysteinyl-[HypE protein] + AMP + phosphate + diphosphate + H(+)</text>
        <dbReference type="Rhea" id="RHEA:55636"/>
        <dbReference type="Rhea" id="RHEA-COMP:14247"/>
        <dbReference type="Rhea" id="RHEA-COMP:14392"/>
        <dbReference type="ChEBI" id="CHEBI:15377"/>
        <dbReference type="ChEBI" id="CHEBI:15378"/>
        <dbReference type="ChEBI" id="CHEBI:30616"/>
        <dbReference type="ChEBI" id="CHEBI:33019"/>
        <dbReference type="ChEBI" id="CHEBI:43474"/>
        <dbReference type="ChEBI" id="CHEBI:58228"/>
        <dbReference type="ChEBI" id="CHEBI:76913"/>
        <dbReference type="ChEBI" id="CHEBI:139126"/>
        <dbReference type="ChEBI" id="CHEBI:456215"/>
    </reaction>
</comment>
<dbReference type="PROSITE" id="PS00150">
    <property type="entry name" value="ACYLPHOSPHATASE_1"/>
    <property type="match status" value="1"/>
</dbReference>
<reference evidence="12 13" key="2">
    <citation type="journal article" date="2016" name="Genome Announc.">
        <title>Complete Genome Sequence of a Strain of Azospirillum thiophilum Isolated from a Sulfide Spring.</title>
        <authorList>
            <person name="Fomenkov A."/>
            <person name="Vincze T."/>
            <person name="Grabovich M."/>
            <person name="Anton B.P."/>
            <person name="Dubinina G."/>
            <person name="Orlova M."/>
            <person name="Belousova E."/>
            <person name="Roberts R.J."/>
        </authorList>
    </citation>
    <scope>NUCLEOTIDE SEQUENCE [LARGE SCALE GENOMIC DNA]</scope>
    <source>
        <strain evidence="12 13">BV-S</strain>
    </source>
</reference>
<protein>
    <recommendedName>
        <fullName evidence="8">Carbamoyltransferase HypF</fullName>
        <ecNumber evidence="8">6.2.-.-</ecNumber>
    </recommendedName>
</protein>
<reference evidence="13" key="1">
    <citation type="submission" date="2015-08" db="EMBL/GenBank/DDBJ databases">
        <title>Complete Genome Sequence of Azospirillum thiophilum BV-S.</title>
        <authorList>
            <person name="Fomenkov A."/>
            <person name="Vincze T."/>
            <person name="Grabovich M."/>
            <person name="Dubinina G."/>
            <person name="Orlova M."/>
            <person name="Belousova E."/>
            <person name="Roberts R.J."/>
        </authorList>
    </citation>
    <scope>NUCLEOTIDE SEQUENCE [LARGE SCALE GENOMIC DNA]</scope>
    <source>
        <strain evidence="13">BV-S</strain>
    </source>
</reference>
<feature type="domain" description="Acylphosphatase-like" evidence="10">
    <location>
        <begin position="7"/>
        <end position="92"/>
    </location>
</feature>
<dbReference type="PROSITE" id="PS51160">
    <property type="entry name" value="ACYLPHOSPHATASE_3"/>
    <property type="match status" value="1"/>
</dbReference>
<dbReference type="InterPro" id="IPR017968">
    <property type="entry name" value="Acylphosphatase_CS"/>
</dbReference>
<evidence type="ECO:0000313" key="12">
    <source>
        <dbReference type="EMBL" id="ALG72761.1"/>
    </source>
</evidence>
<dbReference type="KEGG" id="ati:AL072_17345"/>
<dbReference type="SUPFAM" id="SSF54975">
    <property type="entry name" value="Acylphosphatase/BLUF domain-like"/>
    <property type="match status" value="1"/>
</dbReference>
<dbReference type="AlphaFoldDB" id="A0AAC8ZV65"/>
<dbReference type="InterPro" id="IPR055128">
    <property type="entry name" value="HypF_C_2"/>
</dbReference>
<dbReference type="InterPro" id="IPR004421">
    <property type="entry name" value="Carbamoyltransferase_HypF"/>
</dbReference>
<dbReference type="PANTHER" id="PTHR42959">
    <property type="entry name" value="CARBAMOYLTRANSFERASE"/>
    <property type="match status" value="1"/>
</dbReference>
<dbReference type="PIRSF" id="PIRSF006256">
    <property type="entry name" value="CMPcnvr_hdrg_mat"/>
    <property type="match status" value="1"/>
</dbReference>
<keyword evidence="6" id="KW-0862">Zinc</keyword>
<evidence type="ECO:0000256" key="8">
    <source>
        <dbReference type="PIRNR" id="PIRNR006256"/>
    </source>
</evidence>
<gene>
    <name evidence="12" type="ORF">AL072_17345</name>
</gene>
<dbReference type="InterPro" id="IPR001792">
    <property type="entry name" value="Acylphosphatase-like_dom"/>
</dbReference>
<dbReference type="PANTHER" id="PTHR42959:SF1">
    <property type="entry name" value="CARBAMOYLTRANSFERASE HYPF"/>
    <property type="match status" value="1"/>
</dbReference>
<feature type="active site" evidence="9">
    <location>
        <position position="40"/>
    </location>
</feature>
<dbReference type="GO" id="GO:0003998">
    <property type="term" value="F:acylphosphatase activity"/>
    <property type="evidence" value="ECO:0007669"/>
    <property type="project" value="UniProtKB-EC"/>
</dbReference>
<dbReference type="GO" id="GO:0051604">
    <property type="term" value="P:protein maturation"/>
    <property type="evidence" value="ECO:0007669"/>
    <property type="project" value="TreeGrafter"/>
</dbReference>
<feature type="active site" evidence="9">
    <location>
        <position position="22"/>
    </location>
</feature>
<dbReference type="InterPro" id="IPR051060">
    <property type="entry name" value="Carbamoyltrans_HypF-like"/>
</dbReference>
<evidence type="ECO:0000259" key="10">
    <source>
        <dbReference type="PROSITE" id="PS51160"/>
    </source>
</evidence>
<keyword evidence="3" id="KW-0436">Ligase</keyword>
<sequence>MVDSKVRLQIRVRGRVQGVGFRPHIYALARRFRLTGWVLNDPQGVLIEVQGVAIDAFRAALAGDAPPLARIDAVECASASPIQDESDFVIRHSESAGTIATGIGPDATVCPACLAELFDPANRRYRYAFLNCTHCGPRYTITHQLPYDRPQTALAGFPLCPDCLKEYRDPADRRFHAQPTACPSCGPHLSHQPEAILAALWGGRIVAIKGLGGFHLACDATRADAVERLRRVKQRNGKPFALMVANANSATRHVRMDADETSLLESVARPIVLLRRREESSGPPAEIASDIAPGLAWLGVMLPYTPLHYLLFHEAAGRPDGSDWLCKPQDLTLVMTSANPGGEPLAIANEEAHERLSGIADLIVDHDRDIVIRADDSVVRKLAGAPAFLRRGRGHVPEPIRLARPMPPVLALGGHLKATVCITRGDEAFLSQHIGDLDNAATLGFLEETVAHLLHILGVEPVAVAHDKHPNFQTTRFAERSGLPTIAVQHHHAHVAAVMAEHRLDGPVLGLALDGFGLGERGQSWGGEMLVVDGFAAERIGHLGHLAQPGGDVAARQPWRMAAAALARMGRADEIVPRFAGYGPADGVRRMIERSVNAPPTSSCGRWFDAACGLLGVRAVAGFEGEAPMVLESLVRQPRVAEGAWRIEDGVLDLTPLLERLLSVNDAVDGAELFHGTLAAALVDWTLPALRARDLSQMVLSGGCLMNAVLAEELVAGFRAAGVKALLPRLAPANDGGLSLGQAWVASITL</sequence>
<dbReference type="GO" id="GO:0016743">
    <property type="term" value="F:carboxyl- or carbamoyltransferase activity"/>
    <property type="evidence" value="ECO:0007669"/>
    <property type="project" value="UniProtKB-UniRule"/>
</dbReference>
<proteinExistence type="inferred from homology"/>
<dbReference type="GO" id="GO:0008270">
    <property type="term" value="F:zinc ion binding"/>
    <property type="evidence" value="ECO:0007669"/>
    <property type="project" value="UniProtKB-KW"/>
</dbReference>
<evidence type="ECO:0000259" key="11">
    <source>
        <dbReference type="PROSITE" id="PS51163"/>
    </source>
</evidence>
<dbReference type="InterPro" id="IPR017945">
    <property type="entry name" value="DHBP_synth_RibB-like_a/b_dom"/>
</dbReference>
<dbReference type="Pfam" id="PF17788">
    <property type="entry name" value="HypF_C"/>
    <property type="match status" value="1"/>
</dbReference>
<keyword evidence="4" id="KW-0479">Metal-binding</keyword>
<comment type="catalytic activity">
    <reaction evidence="9">
        <text>an acyl phosphate + H2O = a carboxylate + phosphate + H(+)</text>
        <dbReference type="Rhea" id="RHEA:14965"/>
        <dbReference type="ChEBI" id="CHEBI:15377"/>
        <dbReference type="ChEBI" id="CHEBI:15378"/>
        <dbReference type="ChEBI" id="CHEBI:29067"/>
        <dbReference type="ChEBI" id="CHEBI:43474"/>
        <dbReference type="ChEBI" id="CHEBI:59918"/>
        <dbReference type="EC" id="3.6.1.7"/>
    </reaction>
</comment>
<dbReference type="EC" id="6.2.-.-" evidence="8"/>
<dbReference type="InterPro" id="IPR006070">
    <property type="entry name" value="Sua5-like_dom"/>
</dbReference>
<keyword evidence="5" id="KW-0863">Zinc-finger</keyword>
<dbReference type="NCBIfam" id="TIGR00143">
    <property type="entry name" value="hypF"/>
    <property type="match status" value="1"/>
</dbReference>
<accession>A0AAC8ZV65</accession>
<dbReference type="GO" id="GO:0003725">
    <property type="term" value="F:double-stranded RNA binding"/>
    <property type="evidence" value="ECO:0007669"/>
    <property type="project" value="InterPro"/>
</dbReference>
<dbReference type="Pfam" id="PF01300">
    <property type="entry name" value="Sua5_yciO_yrdC"/>
    <property type="match status" value="1"/>
</dbReference>
<dbReference type="SUPFAM" id="SSF55821">
    <property type="entry name" value="YrdC/RibB"/>
    <property type="match status" value="1"/>
</dbReference>
<comment type="function">
    <text evidence="8">Involved in the maturation of [NiFe] hydrogenases. Along with HypE, it catalyzes the synthesis of the CN ligands of the active site iron of [NiFe]-hydrogenases. HypF functions as a carbamoyl transferase using carbamoylphosphate as a substrate and transferring the carboxamido moiety in an ATP-dependent reaction to the thiolate of the C-terminal cysteine of HypE yielding a protein-S-carboxamide.</text>
</comment>
<comment type="similarity">
    <text evidence="2 8">Belongs to the carbamoyltransferase HypF family.</text>
</comment>
<evidence type="ECO:0000256" key="1">
    <source>
        <dbReference type="ARBA" id="ARBA00004711"/>
    </source>
</evidence>
<dbReference type="Pfam" id="PF22521">
    <property type="entry name" value="HypF_C_2"/>
    <property type="match status" value="1"/>
</dbReference>
<evidence type="ECO:0000256" key="9">
    <source>
        <dbReference type="PROSITE-ProRule" id="PRU00520"/>
    </source>
</evidence>
<evidence type="ECO:0000313" key="13">
    <source>
        <dbReference type="Proteomes" id="UP000069935"/>
    </source>
</evidence>
<evidence type="ECO:0000256" key="4">
    <source>
        <dbReference type="ARBA" id="ARBA00022723"/>
    </source>
</evidence>
<dbReference type="InterPro" id="IPR036046">
    <property type="entry name" value="Acylphosphatase-like_dom_sf"/>
</dbReference>